<evidence type="ECO:0000256" key="3">
    <source>
        <dbReference type="ARBA" id="ARBA00022801"/>
    </source>
</evidence>
<evidence type="ECO:0000313" key="4">
    <source>
        <dbReference type="EMBL" id="MTD02300.1"/>
    </source>
</evidence>
<dbReference type="Gene3D" id="3.40.630.10">
    <property type="entry name" value="Zn peptidases"/>
    <property type="match status" value="1"/>
</dbReference>
<dbReference type="PANTHER" id="PTHR43270">
    <property type="entry name" value="BETA-ALA-HIS DIPEPTIDASE"/>
    <property type="match status" value="1"/>
</dbReference>
<dbReference type="Pfam" id="PF01546">
    <property type="entry name" value="Peptidase_M20"/>
    <property type="match status" value="1"/>
</dbReference>
<keyword evidence="2" id="KW-0479">Metal-binding</keyword>
<keyword evidence="1" id="KW-0645">Protease</keyword>
<organism evidence="4 5">
    <name type="scientific">Streptococcus uberis</name>
    <dbReference type="NCBI Taxonomy" id="1349"/>
    <lineage>
        <taxon>Bacteria</taxon>
        <taxon>Bacillati</taxon>
        <taxon>Bacillota</taxon>
        <taxon>Bacilli</taxon>
        <taxon>Lactobacillales</taxon>
        <taxon>Streptococcaceae</taxon>
        <taxon>Streptococcus</taxon>
    </lineage>
</organism>
<evidence type="ECO:0000256" key="1">
    <source>
        <dbReference type="ARBA" id="ARBA00022670"/>
    </source>
</evidence>
<comment type="caution">
    <text evidence="4">The sequence shown here is derived from an EMBL/GenBank/DDBJ whole genome shotgun (WGS) entry which is preliminary data.</text>
</comment>
<dbReference type="Proteomes" id="UP000483839">
    <property type="component" value="Unassembled WGS sequence"/>
</dbReference>
<evidence type="ECO:0000256" key="2">
    <source>
        <dbReference type="ARBA" id="ARBA00022723"/>
    </source>
</evidence>
<dbReference type="GO" id="GO:0008233">
    <property type="term" value="F:peptidase activity"/>
    <property type="evidence" value="ECO:0007669"/>
    <property type="project" value="UniProtKB-KW"/>
</dbReference>
<accession>A0A2X4HJV8</accession>
<dbReference type="SUPFAM" id="SSF53187">
    <property type="entry name" value="Zn-dependent exopeptidases"/>
    <property type="match status" value="1"/>
</dbReference>
<dbReference type="Gene3D" id="3.30.70.360">
    <property type="match status" value="1"/>
</dbReference>
<dbReference type="Pfam" id="PF07687">
    <property type="entry name" value="M20_dimer"/>
    <property type="match status" value="1"/>
</dbReference>
<reference evidence="4 5" key="1">
    <citation type="submission" date="2019-11" db="EMBL/GenBank/DDBJ databases">
        <title>Streptococcus uberis isolated from clinical mastitis cases on a southeastern Queensland dairy.</title>
        <authorList>
            <person name="Workentine M.L."/>
            <person name="Price R."/>
            <person name="Olchowy T."/>
        </authorList>
    </citation>
    <scope>NUCLEOTIDE SEQUENCE [LARGE SCALE GENOMIC DNA]</scope>
    <source>
        <strain evidence="4 5">OLC4459-A17</strain>
    </source>
</reference>
<dbReference type="EMBL" id="WLXI01000057">
    <property type="protein sequence ID" value="MTD02300.1"/>
    <property type="molecule type" value="Genomic_DNA"/>
</dbReference>
<proteinExistence type="predicted"/>
<dbReference type="GO" id="GO:0005829">
    <property type="term" value="C:cytosol"/>
    <property type="evidence" value="ECO:0007669"/>
    <property type="project" value="TreeGrafter"/>
</dbReference>
<dbReference type="AlphaFoldDB" id="A0A2X4HJV8"/>
<dbReference type="RefSeq" id="WP_012657903.1">
    <property type="nucleotide sequence ID" value="NZ_BAABQA010000003.1"/>
</dbReference>
<dbReference type="InterPro" id="IPR011650">
    <property type="entry name" value="Peptidase_M20_dimer"/>
</dbReference>
<evidence type="ECO:0000313" key="5">
    <source>
        <dbReference type="Proteomes" id="UP000483839"/>
    </source>
</evidence>
<protein>
    <submittedName>
        <fullName evidence="4">M20/M25/M40 family metallo-hydrolase</fullName>
    </submittedName>
</protein>
<dbReference type="GO" id="GO:0009089">
    <property type="term" value="P:lysine biosynthetic process via diaminopimelate"/>
    <property type="evidence" value="ECO:0007669"/>
    <property type="project" value="TreeGrafter"/>
</dbReference>
<dbReference type="PANTHER" id="PTHR43270:SF8">
    <property type="entry name" value="DI- AND TRIPEPTIDASE DUG2-RELATED"/>
    <property type="match status" value="1"/>
</dbReference>
<sequence>MNQKTSQLSQKIFESNPVITFYIDKLNELLSIKSIFAQDVGLEEAANFLSSLFKEAGAEVTLDKSFKAPFLIARFKSSSPNAKTLLFYNHYDTVPADSDQKWHFEPFTLSIKENKMYGRGVDDDKGHIIARLTAVINYLNNHKDLPINVTFIMEGAEESASVDLESYLLAHQEELSKADLLIWEQGIKNEKNQLELTGGNKGILTFDMAVKSADSDIHSKYGGVVDSATWYLLRAISSLRDDQGHLLVDGIYDKIKPANQRELALVEQFAVENPEIVKKLYGLSLPMLQSDRRAFLRRYYFEPSVTIQGISSGYLGSGVKTIIPSYASAKMEIRLVPGLDPKEVFEAVSNHLRVHGFGLVELNYTLGEKSYRSDLSSPEVQALIDLVSQNHPGGVCLLPTSAGTGPMHTVYSVLKVPMVSLGMGNPNSSDHSGDENVLISDYLEHITLIEELIKSYE</sequence>
<dbReference type="OMA" id="CNVKFMI"/>
<name>A0A2X4HJV8_STRUB</name>
<dbReference type="InterPro" id="IPR002933">
    <property type="entry name" value="Peptidase_M20"/>
</dbReference>
<keyword evidence="3 4" id="KW-0378">Hydrolase</keyword>
<gene>
    <name evidence="4" type="ORF">GKS16_08470</name>
</gene>
<dbReference type="GO" id="GO:0006508">
    <property type="term" value="P:proteolysis"/>
    <property type="evidence" value="ECO:0007669"/>
    <property type="project" value="UniProtKB-KW"/>
</dbReference>
<dbReference type="InterPro" id="IPR051458">
    <property type="entry name" value="Cyt/Met_Dipeptidase"/>
</dbReference>
<dbReference type="GO" id="GO:0046872">
    <property type="term" value="F:metal ion binding"/>
    <property type="evidence" value="ECO:0007669"/>
    <property type="project" value="UniProtKB-KW"/>
</dbReference>
<dbReference type="GO" id="GO:0009014">
    <property type="term" value="F:succinyl-diaminopimelate desuccinylase activity"/>
    <property type="evidence" value="ECO:0007669"/>
    <property type="project" value="TreeGrafter"/>
</dbReference>